<evidence type="ECO:0000256" key="2">
    <source>
        <dbReference type="ARBA" id="ARBA00022857"/>
    </source>
</evidence>
<dbReference type="InterPro" id="IPR018170">
    <property type="entry name" value="Aldo/ket_reductase_CS"/>
</dbReference>
<keyword evidence="3" id="KW-0560">Oxidoreductase</keyword>
<comment type="caution">
    <text evidence="5">The sequence shown here is derived from an EMBL/GenBank/DDBJ whole genome shotgun (WGS) entry which is preliminary data.</text>
</comment>
<dbReference type="SUPFAM" id="SSF51430">
    <property type="entry name" value="NAD(P)-linked oxidoreductase"/>
    <property type="match status" value="1"/>
</dbReference>
<dbReference type="CDD" id="cd19132">
    <property type="entry name" value="AKR_AKR5D1_E1"/>
    <property type="match status" value="1"/>
</dbReference>
<sequence length="282" mass="31477">MTTNIPNIQLNDGLEIPAIGLGTYSMNGFAGAESIKSGIEAGYRLIDSAFNYENEGAVGRAAREASVPRDQLRICSKLPGRRHAYDKALVTIEESLLRTGLDYFDLYIIHWPNPKQGKYVEAWQAMIEAKKRGYVRSIGVSNFLPEHLDTLVNETGVAPSLNQVELHPYFEQAVQREANAKHGTVTESWSPLGRGKSDGVLEDAAVKAIADEYGKTPTQVILRWHTQLGAIPIPKASSLKHQQENLDIFDFELTGEQMKKISAFSKDNRRLWGQDPAEYEEF</sequence>
<evidence type="ECO:0000313" key="6">
    <source>
        <dbReference type="Proteomes" id="UP000605427"/>
    </source>
</evidence>
<keyword evidence="6" id="KW-1185">Reference proteome</keyword>
<keyword evidence="2" id="KW-0521">NADP</keyword>
<dbReference type="EMBL" id="BMDD01000004">
    <property type="protein sequence ID" value="GGH83430.1"/>
    <property type="molecule type" value="Genomic_DNA"/>
</dbReference>
<dbReference type="PROSITE" id="PS00062">
    <property type="entry name" value="ALDOKETO_REDUCTASE_2"/>
    <property type="match status" value="1"/>
</dbReference>
<dbReference type="PANTHER" id="PTHR43827">
    <property type="entry name" value="2,5-DIKETO-D-GLUCONIC ACID REDUCTASE"/>
    <property type="match status" value="1"/>
</dbReference>
<dbReference type="PROSITE" id="PS00798">
    <property type="entry name" value="ALDOKETO_REDUCTASE_1"/>
    <property type="match status" value="1"/>
</dbReference>
<dbReference type="Gene3D" id="3.20.20.100">
    <property type="entry name" value="NADP-dependent oxidoreductase domain"/>
    <property type="match status" value="1"/>
</dbReference>
<dbReference type="Proteomes" id="UP000605427">
    <property type="component" value="Unassembled WGS sequence"/>
</dbReference>
<gene>
    <name evidence="5" type="ORF">GCM10007362_36260</name>
</gene>
<dbReference type="InterPro" id="IPR036812">
    <property type="entry name" value="NAD(P)_OxRdtase_dom_sf"/>
</dbReference>
<protein>
    <submittedName>
        <fullName evidence="5">2,5-diketo-D-gluconic acid reductase</fullName>
    </submittedName>
</protein>
<comment type="similarity">
    <text evidence="1">Belongs to the aldo/keto reductase family.</text>
</comment>
<dbReference type="Pfam" id="PF00248">
    <property type="entry name" value="Aldo_ket_red"/>
    <property type="match status" value="1"/>
</dbReference>
<evidence type="ECO:0000259" key="4">
    <source>
        <dbReference type="Pfam" id="PF00248"/>
    </source>
</evidence>
<accession>A0ABQ2A2E3</accession>
<evidence type="ECO:0000256" key="3">
    <source>
        <dbReference type="ARBA" id="ARBA00023002"/>
    </source>
</evidence>
<dbReference type="PANTHER" id="PTHR43827:SF3">
    <property type="entry name" value="NADP-DEPENDENT OXIDOREDUCTASE DOMAIN-CONTAINING PROTEIN"/>
    <property type="match status" value="1"/>
</dbReference>
<feature type="domain" description="NADP-dependent oxidoreductase" evidence="4">
    <location>
        <begin position="32"/>
        <end position="264"/>
    </location>
</feature>
<dbReference type="PRINTS" id="PR00069">
    <property type="entry name" value="ALDKETRDTASE"/>
</dbReference>
<evidence type="ECO:0000313" key="5">
    <source>
        <dbReference type="EMBL" id="GGH83430.1"/>
    </source>
</evidence>
<proteinExistence type="inferred from homology"/>
<organism evidence="5 6">
    <name type="scientific">Saccharibacillus endophyticus</name>
    <dbReference type="NCBI Taxonomy" id="2060666"/>
    <lineage>
        <taxon>Bacteria</taxon>
        <taxon>Bacillati</taxon>
        <taxon>Bacillota</taxon>
        <taxon>Bacilli</taxon>
        <taxon>Bacillales</taxon>
        <taxon>Paenibacillaceae</taxon>
        <taxon>Saccharibacillus</taxon>
    </lineage>
</organism>
<dbReference type="InterPro" id="IPR023210">
    <property type="entry name" value="NADP_OxRdtase_dom"/>
</dbReference>
<dbReference type="RefSeq" id="WP_172246061.1">
    <property type="nucleotide sequence ID" value="NZ_BMDD01000004.1"/>
</dbReference>
<reference evidence="6" key="1">
    <citation type="journal article" date="2019" name="Int. J. Syst. Evol. Microbiol.">
        <title>The Global Catalogue of Microorganisms (GCM) 10K type strain sequencing project: providing services to taxonomists for standard genome sequencing and annotation.</title>
        <authorList>
            <consortium name="The Broad Institute Genomics Platform"/>
            <consortium name="The Broad Institute Genome Sequencing Center for Infectious Disease"/>
            <person name="Wu L."/>
            <person name="Ma J."/>
        </authorList>
    </citation>
    <scope>NUCLEOTIDE SEQUENCE [LARGE SCALE GENOMIC DNA]</scope>
    <source>
        <strain evidence="6">CCM 8702</strain>
    </source>
</reference>
<evidence type="ECO:0000256" key="1">
    <source>
        <dbReference type="ARBA" id="ARBA00007905"/>
    </source>
</evidence>
<name>A0ABQ2A2E3_9BACL</name>
<dbReference type="PIRSF" id="PIRSF000097">
    <property type="entry name" value="AKR"/>
    <property type="match status" value="1"/>
</dbReference>
<dbReference type="InterPro" id="IPR020471">
    <property type="entry name" value="AKR"/>
</dbReference>